<dbReference type="EMBL" id="JBBXJM010000003">
    <property type="protein sequence ID" value="KAL1409705.1"/>
    <property type="molecule type" value="Genomic_DNA"/>
</dbReference>
<reference evidence="1 2" key="1">
    <citation type="submission" date="2023-08" db="EMBL/GenBank/DDBJ databases">
        <title>Annotated Genome Sequence of Vanrija albida AlHP1.</title>
        <authorList>
            <person name="Herzog R."/>
        </authorList>
    </citation>
    <scope>NUCLEOTIDE SEQUENCE [LARGE SCALE GENOMIC DNA]</scope>
    <source>
        <strain evidence="1 2">AlHP1</strain>
    </source>
</reference>
<protein>
    <recommendedName>
        <fullName evidence="3">DUF2237 domain-containing protein</fullName>
    </recommendedName>
</protein>
<keyword evidence="2" id="KW-1185">Reference proteome</keyword>
<evidence type="ECO:0000313" key="2">
    <source>
        <dbReference type="Proteomes" id="UP001565368"/>
    </source>
</evidence>
<name>A0ABR3Q4N8_9TREE</name>
<dbReference type="Proteomes" id="UP001565368">
    <property type="component" value="Unassembled WGS sequence"/>
</dbReference>
<dbReference type="PANTHER" id="PTHR37466">
    <property type="entry name" value="SLR1628 PROTEIN"/>
    <property type="match status" value="1"/>
</dbReference>
<proteinExistence type="predicted"/>
<dbReference type="GeneID" id="95984744"/>
<gene>
    <name evidence="1" type="ORF">Q8F55_003701</name>
</gene>
<organism evidence="1 2">
    <name type="scientific">Vanrija albida</name>
    <dbReference type="NCBI Taxonomy" id="181172"/>
    <lineage>
        <taxon>Eukaryota</taxon>
        <taxon>Fungi</taxon>
        <taxon>Dikarya</taxon>
        <taxon>Basidiomycota</taxon>
        <taxon>Agaricomycotina</taxon>
        <taxon>Tremellomycetes</taxon>
        <taxon>Trichosporonales</taxon>
        <taxon>Trichosporonaceae</taxon>
        <taxon>Vanrija</taxon>
    </lineage>
</organism>
<dbReference type="PANTHER" id="PTHR37466:SF1">
    <property type="entry name" value="SLR1628 PROTEIN"/>
    <property type="match status" value="1"/>
</dbReference>
<sequence>MLRPLLARLRLRLAKTAPTPRAASSMVLDPSRLSVLHGPLQPHTRPGDTTHPTGFRRDGYCWGLADDVGEHYVAGVVTREFLQFSKARGNDLSTPRPGFAGLAPGCRWCLCVARWAEALAASARLGDGVVPRVDLAATALDTLRSVRIEDLQRFAVRDGEGEGDGGDAAPER</sequence>
<comment type="caution">
    <text evidence="1">The sequence shown here is derived from an EMBL/GenBank/DDBJ whole genome shotgun (WGS) entry which is preliminary data.</text>
</comment>
<evidence type="ECO:0000313" key="1">
    <source>
        <dbReference type="EMBL" id="KAL1409705.1"/>
    </source>
</evidence>
<dbReference type="Gene3D" id="3.30.56.110">
    <property type="entry name" value="Protein of unknown function DUF2237"/>
    <property type="match status" value="1"/>
</dbReference>
<dbReference type="RefSeq" id="XP_069209649.1">
    <property type="nucleotide sequence ID" value="XM_069352231.1"/>
</dbReference>
<accession>A0ABR3Q4N8</accession>
<evidence type="ECO:0008006" key="3">
    <source>
        <dbReference type="Google" id="ProtNLM"/>
    </source>
</evidence>
<dbReference type="InterPro" id="IPR018714">
    <property type="entry name" value="DUF2237"/>
</dbReference>
<dbReference type="Pfam" id="PF09996">
    <property type="entry name" value="DUF2237"/>
    <property type="match status" value="1"/>
</dbReference>